<accession>A0A2C6MH97</accession>
<feature type="transmembrane region" description="Helical" evidence="1">
    <location>
        <begin position="12"/>
        <end position="30"/>
    </location>
</feature>
<reference evidence="2 3" key="1">
    <citation type="submission" date="2013-09" db="EMBL/GenBank/DDBJ databases">
        <title>Biodegradation of hydrocarbons in the deep terrestrial subsurface : characterization of a microbial consortium composed of two Desulfotomaculum species originating from a deep geological formation.</title>
        <authorList>
            <person name="Aullo T."/>
            <person name="Berlendis S."/>
            <person name="Lascourreges J.-F."/>
            <person name="Dessort D."/>
            <person name="Saint-Laurent S."/>
            <person name="Schraauwers B."/>
            <person name="Mas J."/>
            <person name="Magot M."/>
            <person name="Ranchou-Peyruse A."/>
        </authorList>
    </citation>
    <scope>NUCLEOTIDE SEQUENCE [LARGE SCALE GENOMIC DNA]</scope>
    <source>
        <strain evidence="2 3">Bs107</strain>
    </source>
</reference>
<dbReference type="AlphaFoldDB" id="A0A2C6MH97"/>
<evidence type="ECO:0000313" key="3">
    <source>
        <dbReference type="Proteomes" id="UP000222564"/>
    </source>
</evidence>
<gene>
    <name evidence="2" type="ORF">P378_02070</name>
</gene>
<dbReference type="Proteomes" id="UP000222564">
    <property type="component" value="Unassembled WGS sequence"/>
</dbReference>
<dbReference type="EMBL" id="AWQQ01000017">
    <property type="protein sequence ID" value="PHJ39638.1"/>
    <property type="molecule type" value="Genomic_DNA"/>
</dbReference>
<keyword evidence="1" id="KW-1133">Transmembrane helix</keyword>
<comment type="caution">
    <text evidence="2">The sequence shown here is derived from an EMBL/GenBank/DDBJ whole genome shotgun (WGS) entry which is preliminary data.</text>
</comment>
<evidence type="ECO:0000313" key="2">
    <source>
        <dbReference type="EMBL" id="PHJ39638.1"/>
    </source>
</evidence>
<keyword evidence="3" id="KW-1185">Reference proteome</keyword>
<evidence type="ECO:0000256" key="1">
    <source>
        <dbReference type="SAM" id="Phobius"/>
    </source>
</evidence>
<feature type="transmembrane region" description="Helical" evidence="1">
    <location>
        <begin position="104"/>
        <end position="123"/>
    </location>
</feature>
<organism evidence="2 3">
    <name type="scientific">Desulforamulus profundi</name>
    <dbReference type="NCBI Taxonomy" id="1383067"/>
    <lineage>
        <taxon>Bacteria</taxon>
        <taxon>Bacillati</taxon>
        <taxon>Bacillota</taxon>
        <taxon>Clostridia</taxon>
        <taxon>Eubacteriales</taxon>
        <taxon>Peptococcaceae</taxon>
        <taxon>Desulforamulus</taxon>
    </lineage>
</organism>
<dbReference type="RefSeq" id="WP_238472748.1">
    <property type="nucleotide sequence ID" value="NZ_AWQQ01000017.1"/>
</dbReference>
<feature type="transmembrane region" description="Helical" evidence="1">
    <location>
        <begin position="80"/>
        <end position="98"/>
    </location>
</feature>
<keyword evidence="1" id="KW-0812">Transmembrane</keyword>
<proteinExistence type="predicted"/>
<name>A0A2C6MH97_9FIRM</name>
<protein>
    <submittedName>
        <fullName evidence="2">Uncharacterized protein</fullName>
    </submittedName>
</protein>
<feature type="transmembrane region" description="Helical" evidence="1">
    <location>
        <begin position="56"/>
        <end position="73"/>
    </location>
</feature>
<sequence length="219" mass="24586">MPEYTEARRKRDLFLFILAGAFLGLYAGLYEPSFNNYLNDVFHIGEVARGGLEFPLELPGFLVVFTTGLLPFLPDVCIAVVANLVLALGLLGLGFRYLDMSYSLIFALAGLCAVAAAVCLLLMVPRPSKTKRQKLLFKRKYTLFYWLNVLFGALTVPNQSAKGYSTNVKIGSYQFLLFRQTGSPARIKMKTWVIPLTSYKCNILPLFSRQDSRVPKSNY</sequence>
<keyword evidence="1" id="KW-0472">Membrane</keyword>